<comment type="caution">
    <text evidence="1">The sequence shown here is derived from an EMBL/GenBank/DDBJ whole genome shotgun (WGS) entry which is preliminary data.</text>
</comment>
<dbReference type="PROSITE" id="PS51318">
    <property type="entry name" value="TAT"/>
    <property type="match status" value="1"/>
</dbReference>
<dbReference type="Proteomes" id="UP000011554">
    <property type="component" value="Unassembled WGS sequence"/>
</dbReference>
<dbReference type="RefSeq" id="WP_006109924.1">
    <property type="nucleotide sequence ID" value="NZ_AOIO01000033.1"/>
</dbReference>
<dbReference type="PATRIC" id="fig|29540.5.peg.2928"/>
<gene>
    <name evidence="1" type="ORF">C481_14413</name>
</gene>
<evidence type="ECO:0000313" key="2">
    <source>
        <dbReference type="Proteomes" id="UP000011554"/>
    </source>
</evidence>
<dbReference type="AlphaFoldDB" id="M0ALM1"/>
<dbReference type="EMBL" id="AOIO01000033">
    <property type="protein sequence ID" value="ELY99434.1"/>
    <property type="molecule type" value="Genomic_DNA"/>
</dbReference>
<accession>M0ALM1</accession>
<dbReference type="InterPro" id="IPR006311">
    <property type="entry name" value="TAT_signal"/>
</dbReference>
<name>M0ALM1_NATA1</name>
<keyword evidence="2" id="KW-1185">Reference proteome</keyword>
<reference evidence="1 2" key="1">
    <citation type="journal article" date="2014" name="PLoS Genet.">
        <title>Phylogenetically driven sequencing of extremely halophilic archaea reveals strategies for static and dynamic osmo-response.</title>
        <authorList>
            <person name="Becker E.A."/>
            <person name="Seitzer P.M."/>
            <person name="Tritt A."/>
            <person name="Larsen D."/>
            <person name="Krusor M."/>
            <person name="Yao A.I."/>
            <person name="Wu D."/>
            <person name="Madern D."/>
            <person name="Eisen J.A."/>
            <person name="Darling A.E."/>
            <person name="Facciotti M.T."/>
        </authorList>
    </citation>
    <scope>NUCLEOTIDE SEQUENCE [LARGE SCALE GENOMIC DNA]</scope>
    <source>
        <strain evidence="1 2">DSM 12278</strain>
    </source>
</reference>
<sequence length="216" mass="23463">MSCNDNLDRSRRTVLRTLGSAGVAGVGAGALSSSVAAESDGIEKTDLDLERDGALETLRELDVVADDERSLSEAMVTGEQLLKTLRANDIIRASSLGNVVDRARDTYYREGKAGPEVHFRLPTGKGPLQITFDSEGEPFAAYYPEERSETTLFVIDGTEDKYKQLIHEPDANALDCGSNCGGCTCGRFCNTQPWNDRRYCQTCDNGECVTGRDCGC</sequence>
<protein>
    <submittedName>
        <fullName evidence="1">Uncharacterized protein</fullName>
    </submittedName>
</protein>
<dbReference type="eggNOG" id="ENOG502N5MP">
    <property type="taxonomic scope" value="Archaea"/>
</dbReference>
<proteinExistence type="predicted"/>
<organism evidence="1 2">
    <name type="scientific">Natrialba asiatica (strain ATCC 700177 / DSM 12278 / JCM 9576 / FERM P-10747 / NBRC 102637 / 172P1)</name>
    <dbReference type="NCBI Taxonomy" id="29540"/>
    <lineage>
        <taxon>Archaea</taxon>
        <taxon>Methanobacteriati</taxon>
        <taxon>Methanobacteriota</taxon>
        <taxon>Stenosarchaea group</taxon>
        <taxon>Halobacteria</taxon>
        <taxon>Halobacteriales</taxon>
        <taxon>Natrialbaceae</taxon>
        <taxon>Natrialba</taxon>
    </lineage>
</organism>
<evidence type="ECO:0000313" key="1">
    <source>
        <dbReference type="EMBL" id="ELY99434.1"/>
    </source>
</evidence>